<proteinExistence type="predicted"/>
<dbReference type="AlphaFoldDB" id="A0A448X5I9"/>
<gene>
    <name evidence="3" type="ORF">PXEA_LOCUS22031</name>
</gene>
<feature type="signal peptide" evidence="1">
    <location>
        <begin position="1"/>
        <end position="19"/>
    </location>
</feature>
<feature type="chain" id="PRO_5019554675" description="UspA domain-containing protein" evidence="1">
    <location>
        <begin position="20"/>
        <end position="186"/>
    </location>
</feature>
<accession>A0A448X5I9</accession>
<protein>
    <recommendedName>
        <fullName evidence="2">UspA domain-containing protein</fullName>
    </recommendedName>
</protein>
<dbReference type="PANTHER" id="PTHR46989:SF3">
    <property type="entry name" value="USPA DOMAIN-CONTAINING PROTEIN"/>
    <property type="match status" value="1"/>
</dbReference>
<dbReference type="Proteomes" id="UP000784294">
    <property type="component" value="Unassembled WGS sequence"/>
</dbReference>
<dbReference type="InterPro" id="IPR006015">
    <property type="entry name" value="Universal_stress_UspA"/>
</dbReference>
<dbReference type="OrthoDB" id="843225at2759"/>
<reference evidence="3" key="1">
    <citation type="submission" date="2018-11" db="EMBL/GenBank/DDBJ databases">
        <authorList>
            <consortium name="Pathogen Informatics"/>
        </authorList>
    </citation>
    <scope>NUCLEOTIDE SEQUENCE</scope>
</reference>
<sequence length="186" mass="20471">MAVLFVCCLTLFQPGPLSSRLSAMSESKGAILRNILIPIDGSEHSDRAFVWYIENLKKAGDCVHLIHVIEPVYTTPAVGLAMESPPLLVDDMTRVMEESIESGKKLGQQFMRKAKEFGVDSKAFLHVDTKPGHALVKSSIDHKADIIVMGNRGLGTLRRTFLGSVSDHVLHHSHIPVVVVPPNEKR</sequence>
<evidence type="ECO:0000313" key="3">
    <source>
        <dbReference type="EMBL" id="VEL28591.1"/>
    </source>
</evidence>
<name>A0A448X5I9_9PLAT</name>
<dbReference type="PRINTS" id="PR01438">
    <property type="entry name" value="UNVRSLSTRESS"/>
</dbReference>
<evidence type="ECO:0000259" key="2">
    <source>
        <dbReference type="Pfam" id="PF00582"/>
    </source>
</evidence>
<comment type="caution">
    <text evidence="3">The sequence shown here is derived from an EMBL/GenBank/DDBJ whole genome shotgun (WGS) entry which is preliminary data.</text>
</comment>
<dbReference type="Pfam" id="PF00582">
    <property type="entry name" value="Usp"/>
    <property type="match status" value="1"/>
</dbReference>
<dbReference type="CDD" id="cd23659">
    <property type="entry name" value="USP_At3g01520-like"/>
    <property type="match status" value="1"/>
</dbReference>
<dbReference type="PANTHER" id="PTHR46989">
    <property type="entry name" value="USP DOMAIN-CONTAINING PROTEIN"/>
    <property type="match status" value="1"/>
</dbReference>
<dbReference type="InterPro" id="IPR006016">
    <property type="entry name" value="UspA"/>
</dbReference>
<dbReference type="Gene3D" id="3.40.50.620">
    <property type="entry name" value="HUPs"/>
    <property type="match status" value="1"/>
</dbReference>
<evidence type="ECO:0000256" key="1">
    <source>
        <dbReference type="SAM" id="SignalP"/>
    </source>
</evidence>
<evidence type="ECO:0000313" key="4">
    <source>
        <dbReference type="Proteomes" id="UP000784294"/>
    </source>
</evidence>
<dbReference type="InterPro" id="IPR014729">
    <property type="entry name" value="Rossmann-like_a/b/a_fold"/>
</dbReference>
<organism evidence="3 4">
    <name type="scientific">Protopolystoma xenopodis</name>
    <dbReference type="NCBI Taxonomy" id="117903"/>
    <lineage>
        <taxon>Eukaryota</taxon>
        <taxon>Metazoa</taxon>
        <taxon>Spiralia</taxon>
        <taxon>Lophotrochozoa</taxon>
        <taxon>Platyhelminthes</taxon>
        <taxon>Monogenea</taxon>
        <taxon>Polyopisthocotylea</taxon>
        <taxon>Polystomatidea</taxon>
        <taxon>Polystomatidae</taxon>
        <taxon>Protopolystoma</taxon>
    </lineage>
</organism>
<dbReference type="EMBL" id="CAAALY010096229">
    <property type="protein sequence ID" value="VEL28591.1"/>
    <property type="molecule type" value="Genomic_DNA"/>
</dbReference>
<dbReference type="SUPFAM" id="SSF52402">
    <property type="entry name" value="Adenine nucleotide alpha hydrolases-like"/>
    <property type="match status" value="1"/>
</dbReference>
<feature type="domain" description="UspA" evidence="2">
    <location>
        <begin position="33"/>
        <end position="181"/>
    </location>
</feature>
<keyword evidence="4" id="KW-1185">Reference proteome</keyword>
<keyword evidence="1" id="KW-0732">Signal</keyword>